<proteinExistence type="predicted"/>
<sequence>MAAWVRGTNRSRGSASPLKGLLVAWRQPRGPSGVVRWARWGGLPLRGAPTTPVAGPQSRGRKDWPCREETLRVSSPRAKEVRPIEQLAGRLPTRPVQDHLPQEPPIYSLLTDPDRTGAAITACGQQNTLWTTTRHPAQARTLDVRSRGATSSPVRSAPTHPLSAWTLGTAGAIPARPRQPCQPTWTVGVAGANCSMGRTCFAWGDNTRSVASQQGHAFRPLLCGSATGVVGAPRKTSWPHRADRIAADRARCCRQATRRPLRHAELAARRRGRPQGLPHPSTQQGRAGGPAASHPARRTRSPHGVTARSACSSHCPSCRRRWL</sequence>
<reference evidence="2 3" key="1">
    <citation type="submission" date="2022-06" db="EMBL/GenBank/DDBJ databases">
        <title>Genomic Encyclopedia of Archaeal and Bacterial Type Strains, Phase II (KMG-II): from individual species to whole genera.</title>
        <authorList>
            <person name="Goeker M."/>
        </authorList>
    </citation>
    <scope>NUCLEOTIDE SEQUENCE [LARGE SCALE GENOMIC DNA]</scope>
    <source>
        <strain evidence="2 3">DSM 44255</strain>
    </source>
</reference>
<dbReference type="Proteomes" id="UP001205185">
    <property type="component" value="Unassembled WGS sequence"/>
</dbReference>
<gene>
    <name evidence="2" type="ORF">LV75_001830</name>
</gene>
<keyword evidence="3" id="KW-1185">Reference proteome</keyword>
<feature type="region of interest" description="Disordered" evidence="1">
    <location>
        <begin position="263"/>
        <end position="311"/>
    </location>
</feature>
<evidence type="ECO:0000256" key="1">
    <source>
        <dbReference type="SAM" id="MobiDB-lite"/>
    </source>
</evidence>
<organism evidence="2 3">
    <name type="scientific">Actinokineospora diospyrosa</name>
    <dbReference type="NCBI Taxonomy" id="103728"/>
    <lineage>
        <taxon>Bacteria</taxon>
        <taxon>Bacillati</taxon>
        <taxon>Actinomycetota</taxon>
        <taxon>Actinomycetes</taxon>
        <taxon>Pseudonocardiales</taxon>
        <taxon>Pseudonocardiaceae</taxon>
        <taxon>Actinokineospora</taxon>
    </lineage>
</organism>
<name>A0ABT1I9N8_9PSEU</name>
<protein>
    <submittedName>
        <fullName evidence="2">Uncharacterized protein</fullName>
    </submittedName>
</protein>
<accession>A0ABT1I9N8</accession>
<evidence type="ECO:0000313" key="3">
    <source>
        <dbReference type="Proteomes" id="UP001205185"/>
    </source>
</evidence>
<dbReference type="EMBL" id="JAMTCO010000004">
    <property type="protein sequence ID" value="MCP2269342.1"/>
    <property type="molecule type" value="Genomic_DNA"/>
</dbReference>
<comment type="caution">
    <text evidence="2">The sequence shown here is derived from an EMBL/GenBank/DDBJ whole genome shotgun (WGS) entry which is preliminary data.</text>
</comment>
<evidence type="ECO:0000313" key="2">
    <source>
        <dbReference type="EMBL" id="MCP2269342.1"/>
    </source>
</evidence>